<dbReference type="SUPFAM" id="SSF48464">
    <property type="entry name" value="ENTH/VHS domain"/>
    <property type="match status" value="1"/>
</dbReference>
<feature type="compositionally biased region" description="Basic and acidic residues" evidence="1">
    <location>
        <begin position="416"/>
        <end position="425"/>
    </location>
</feature>
<dbReference type="InterPro" id="IPR004152">
    <property type="entry name" value="GAT_dom"/>
</dbReference>
<feature type="region of interest" description="Disordered" evidence="1">
    <location>
        <begin position="1"/>
        <end position="32"/>
    </location>
</feature>
<dbReference type="OrthoDB" id="5393057at2759"/>
<dbReference type="Gene3D" id="1.25.40.90">
    <property type="match status" value="1"/>
</dbReference>
<dbReference type="Proteomes" id="UP000243797">
    <property type="component" value="Unassembled WGS sequence"/>
</dbReference>
<evidence type="ECO:0000313" key="3">
    <source>
        <dbReference type="EMBL" id="PNS15218.1"/>
    </source>
</evidence>
<feature type="compositionally biased region" description="Polar residues" evidence="1">
    <location>
        <begin position="428"/>
        <end position="439"/>
    </location>
</feature>
<name>A0A2K1QJ83_9PEZI</name>
<dbReference type="AlphaFoldDB" id="A0A2K1QJ83"/>
<dbReference type="GO" id="GO:0016740">
    <property type="term" value="F:transferase activity"/>
    <property type="evidence" value="ECO:0007669"/>
    <property type="project" value="UniProtKB-KW"/>
</dbReference>
<protein>
    <submittedName>
        <fullName evidence="3">Dihydrolipoyllysine-residue succinyltransferase component of 2-oxoglutarate dehydrogenase complex, mitochondrial</fullName>
    </submittedName>
</protein>
<dbReference type="STRING" id="2082308.A0A2K1QJ83"/>
<dbReference type="InterPro" id="IPR038425">
    <property type="entry name" value="GAT_sf"/>
</dbReference>
<feature type="compositionally biased region" description="Polar residues" evidence="1">
    <location>
        <begin position="12"/>
        <end position="23"/>
    </location>
</feature>
<dbReference type="GO" id="GO:0043130">
    <property type="term" value="F:ubiquitin binding"/>
    <property type="evidence" value="ECO:0007669"/>
    <property type="project" value="InterPro"/>
</dbReference>
<dbReference type="GO" id="GO:0035091">
    <property type="term" value="F:phosphatidylinositol binding"/>
    <property type="evidence" value="ECO:0007669"/>
    <property type="project" value="InterPro"/>
</dbReference>
<feature type="domain" description="GAT" evidence="2">
    <location>
        <begin position="204"/>
        <end position="293"/>
    </location>
</feature>
<reference evidence="3 4" key="1">
    <citation type="submission" date="2017-06" db="EMBL/GenBank/DDBJ databases">
        <title>Draft genome sequence of a variant of Elsinoe murrayae.</title>
        <authorList>
            <person name="Cheng Q."/>
        </authorList>
    </citation>
    <scope>NUCLEOTIDE SEQUENCE [LARGE SCALE GENOMIC DNA]</scope>
    <source>
        <strain evidence="3 4">CQ-2017a</strain>
    </source>
</reference>
<dbReference type="Gene3D" id="1.20.58.160">
    <property type="match status" value="1"/>
</dbReference>
<dbReference type="CDD" id="cd21383">
    <property type="entry name" value="GAT_GGA_Tom1-like"/>
    <property type="match status" value="1"/>
</dbReference>
<evidence type="ECO:0000313" key="4">
    <source>
        <dbReference type="Proteomes" id="UP000243797"/>
    </source>
</evidence>
<proteinExistence type="predicted"/>
<organism evidence="3 4">
    <name type="scientific">Sphaceloma murrayae</name>
    <dbReference type="NCBI Taxonomy" id="2082308"/>
    <lineage>
        <taxon>Eukaryota</taxon>
        <taxon>Fungi</taxon>
        <taxon>Dikarya</taxon>
        <taxon>Ascomycota</taxon>
        <taxon>Pezizomycotina</taxon>
        <taxon>Dothideomycetes</taxon>
        <taxon>Dothideomycetidae</taxon>
        <taxon>Myriangiales</taxon>
        <taxon>Elsinoaceae</taxon>
        <taxon>Sphaceloma</taxon>
    </lineage>
</organism>
<sequence length="439" mass="48384">MPSFKSFKTGLLSRTKSSQSETMATVADDSPESNAQRGVRLFCESGSPLNQGEEVLHLPVIVESAESSPSAATACAYQIRKFLSKENYDKPHVQYNAIMLLRILSENPGPTFTRNIDKKFVETTATLLRTGKDPSVQQILRETLDAFEAERYNDEGLKKLLEMWRSNKGYRAAIMPHTGGWGGAGFVPAAGGGNSGGGSRQQLPSPVELAGRVEESRNTAKILMQLVQSTPTEEVLGNDLLKEFAERCQSAQRSMQAYINCDSPPPDDDTLQTLIEVTEQLSLSLSKHQRSVLMARRAAGLTTSAAASPDPETQAGQNVYANPIAGHDGRVDEAPQSPNAQALQAARERAAERERVEARERMEALEAEQERQNQQQRQQTYSPPAGPPPGRTTEQDPFGDNAERSNYGHSQTRPTYEYRTDEGPRPETTPQQQPVTYRY</sequence>
<comment type="caution">
    <text evidence="3">The sequence shown here is derived from an EMBL/GenBank/DDBJ whole genome shotgun (WGS) entry which is preliminary data.</text>
</comment>
<dbReference type="InParanoid" id="A0A2K1QJ83"/>
<dbReference type="Pfam" id="PF03127">
    <property type="entry name" value="GAT"/>
    <property type="match status" value="1"/>
</dbReference>
<gene>
    <name evidence="3" type="ORF">CAC42_8219</name>
</gene>
<dbReference type="InterPro" id="IPR008942">
    <property type="entry name" value="ENTH_VHS"/>
</dbReference>
<dbReference type="PROSITE" id="PS50909">
    <property type="entry name" value="GAT"/>
    <property type="match status" value="1"/>
</dbReference>
<feature type="compositionally biased region" description="Basic and acidic residues" evidence="1">
    <location>
        <begin position="346"/>
        <end position="371"/>
    </location>
</feature>
<dbReference type="EMBL" id="NKHZ01000080">
    <property type="protein sequence ID" value="PNS15218.1"/>
    <property type="molecule type" value="Genomic_DNA"/>
</dbReference>
<dbReference type="SUPFAM" id="SSF89009">
    <property type="entry name" value="GAT-like domain"/>
    <property type="match status" value="1"/>
</dbReference>
<keyword evidence="3" id="KW-0808">Transferase</keyword>
<evidence type="ECO:0000259" key="2">
    <source>
        <dbReference type="PROSITE" id="PS50909"/>
    </source>
</evidence>
<evidence type="ECO:0000256" key="1">
    <source>
        <dbReference type="SAM" id="MobiDB-lite"/>
    </source>
</evidence>
<feature type="region of interest" description="Disordered" evidence="1">
    <location>
        <begin position="303"/>
        <end position="439"/>
    </location>
</feature>
<accession>A0A2K1QJ83</accession>
<keyword evidence="4" id="KW-1185">Reference proteome</keyword>